<dbReference type="InterPro" id="IPR002502">
    <property type="entry name" value="Amidase_domain"/>
</dbReference>
<evidence type="ECO:0000313" key="8">
    <source>
        <dbReference type="Proteomes" id="UP001432209"/>
    </source>
</evidence>
<protein>
    <recommendedName>
        <fullName evidence="2">N-acetylmuramoyl-L-alanine amidase</fullName>
        <ecNumber evidence="2">3.5.1.28</ecNumber>
    </recommendedName>
</protein>
<dbReference type="SMART" id="SM00644">
    <property type="entry name" value="Ami_2"/>
    <property type="match status" value="1"/>
</dbReference>
<keyword evidence="3 7" id="KW-0378">Hydrolase</keyword>
<dbReference type="CDD" id="cd06583">
    <property type="entry name" value="PGRP"/>
    <property type="match status" value="1"/>
</dbReference>
<gene>
    <name evidence="7" type="ORF">OG442_08150</name>
</gene>
<evidence type="ECO:0000256" key="5">
    <source>
        <dbReference type="SAM" id="SignalP"/>
    </source>
</evidence>
<keyword evidence="4" id="KW-0961">Cell wall biogenesis/degradation</keyword>
<accession>A0ABZ1ZYT3</accession>
<feature type="chain" id="PRO_5045899209" description="N-acetylmuramoyl-L-alanine amidase" evidence="5">
    <location>
        <begin position="33"/>
        <end position="465"/>
    </location>
</feature>
<name>A0ABZ1ZYT3_STRNV</name>
<keyword evidence="8" id="KW-1185">Reference proteome</keyword>
<dbReference type="PANTHER" id="PTHR30417:SF1">
    <property type="entry name" value="N-ACETYLMURAMOYL-L-ALANINE AMIDASE AMID"/>
    <property type="match status" value="1"/>
</dbReference>
<feature type="domain" description="N-acetylmuramoyl-L-alanine amidase" evidence="6">
    <location>
        <begin position="232"/>
        <end position="360"/>
    </location>
</feature>
<proteinExistence type="predicted"/>
<sequence>MTLTTRWKRGQAALLGTVVAASLALTGQSAGAAPYPGGAAAPAAGSGAMNTAFSKAAAEFDVPRDLLVAVGYGETHLDGHGGEPSQANGYGVMHLVSQPKQQTLEKAAKLTGASVAELKKDTAANIRGAAAVLRAVADEQGLDATERDSLPRWYPVAAEYGAAANDRTARLYADTAYDLLNKGLRAQVAGNEQVLVKGRKVTPDRGRYASIASDLGVLSDDYGPALWVPASTSNYQTGRTAAINKVVVHVTQGSYAGSISWFQNPSSQVSAHYVIRSSDGQVTQMVRDANTAWHARSANPSSIGIEHEGFVADPSWFTDSMYRSSAALTRHLTAKYGIPRTRTGVVGHSEVPGNDHSDPGANWNWTYYMSLVNGGSGDPGPGPGTSFPTWGTGVSIRKDATTTSAQVASLAGPTSVKVQCQKRGQLVNYQGYSNDAWSYLPDYGGYISNIFINVSDAWLPGVPNC</sequence>
<dbReference type="SUPFAM" id="SSF55846">
    <property type="entry name" value="N-acetylmuramoyl-L-alanine amidase-like"/>
    <property type="match status" value="1"/>
</dbReference>
<dbReference type="EC" id="3.5.1.28" evidence="2"/>
<dbReference type="Pfam" id="PF01510">
    <property type="entry name" value="Amidase_2"/>
    <property type="match status" value="1"/>
</dbReference>
<dbReference type="InterPro" id="IPR036505">
    <property type="entry name" value="Amidase/PGRP_sf"/>
</dbReference>
<dbReference type="InterPro" id="IPR051206">
    <property type="entry name" value="NAMLAA_amidase_2"/>
</dbReference>
<evidence type="ECO:0000256" key="4">
    <source>
        <dbReference type="ARBA" id="ARBA00023316"/>
    </source>
</evidence>
<dbReference type="SUPFAM" id="SSF53955">
    <property type="entry name" value="Lysozyme-like"/>
    <property type="match status" value="1"/>
</dbReference>
<dbReference type="PANTHER" id="PTHR30417">
    <property type="entry name" value="N-ACETYLMURAMOYL-L-ALANINE AMIDASE AMID"/>
    <property type="match status" value="1"/>
</dbReference>
<evidence type="ECO:0000256" key="1">
    <source>
        <dbReference type="ARBA" id="ARBA00001561"/>
    </source>
</evidence>
<comment type="catalytic activity">
    <reaction evidence="1">
        <text>Hydrolyzes the link between N-acetylmuramoyl residues and L-amino acid residues in certain cell-wall glycopeptides.</text>
        <dbReference type="EC" id="3.5.1.28"/>
    </reaction>
</comment>
<dbReference type="Proteomes" id="UP001432209">
    <property type="component" value="Chromosome"/>
</dbReference>
<dbReference type="Gene3D" id="3.40.80.10">
    <property type="entry name" value="Peptidoglycan recognition protein-like"/>
    <property type="match status" value="1"/>
</dbReference>
<dbReference type="InterPro" id="IPR023346">
    <property type="entry name" value="Lysozyme-like_dom_sf"/>
</dbReference>
<dbReference type="RefSeq" id="WP_329075170.1">
    <property type="nucleotide sequence ID" value="NZ_CP109495.1"/>
</dbReference>
<dbReference type="GO" id="GO:0008745">
    <property type="term" value="F:N-acetylmuramoyl-L-alanine amidase activity"/>
    <property type="evidence" value="ECO:0007669"/>
    <property type="project" value="UniProtKB-EC"/>
</dbReference>
<evidence type="ECO:0000313" key="7">
    <source>
        <dbReference type="EMBL" id="WUX51506.1"/>
    </source>
</evidence>
<evidence type="ECO:0000259" key="6">
    <source>
        <dbReference type="SMART" id="SM00644"/>
    </source>
</evidence>
<feature type="signal peptide" evidence="5">
    <location>
        <begin position="1"/>
        <end position="32"/>
    </location>
</feature>
<reference evidence="7" key="1">
    <citation type="submission" date="2022-10" db="EMBL/GenBank/DDBJ databases">
        <title>The complete genomes of actinobacterial strains from the NBC collection.</title>
        <authorList>
            <person name="Joergensen T.S."/>
            <person name="Alvarez Arevalo M."/>
            <person name="Sterndorff E.B."/>
            <person name="Faurdal D."/>
            <person name="Vuksanovic O."/>
            <person name="Mourched A.-S."/>
            <person name="Charusanti P."/>
            <person name="Shaw S."/>
            <person name="Blin K."/>
            <person name="Weber T."/>
        </authorList>
    </citation>
    <scope>NUCLEOTIDE SEQUENCE</scope>
    <source>
        <strain evidence="7">NBC_01432</strain>
    </source>
</reference>
<evidence type="ECO:0000256" key="2">
    <source>
        <dbReference type="ARBA" id="ARBA00011901"/>
    </source>
</evidence>
<keyword evidence="5" id="KW-0732">Signal</keyword>
<organism evidence="7 8">
    <name type="scientific">Streptomyces niveus</name>
    <name type="common">Streptomyces spheroides</name>
    <dbReference type="NCBI Taxonomy" id="193462"/>
    <lineage>
        <taxon>Bacteria</taxon>
        <taxon>Bacillati</taxon>
        <taxon>Actinomycetota</taxon>
        <taxon>Actinomycetes</taxon>
        <taxon>Kitasatosporales</taxon>
        <taxon>Streptomycetaceae</taxon>
        <taxon>Streptomyces</taxon>
    </lineage>
</organism>
<dbReference type="EMBL" id="CP109495">
    <property type="protein sequence ID" value="WUX51506.1"/>
    <property type="molecule type" value="Genomic_DNA"/>
</dbReference>
<dbReference type="Gene3D" id="1.10.530.10">
    <property type="match status" value="1"/>
</dbReference>
<evidence type="ECO:0000256" key="3">
    <source>
        <dbReference type="ARBA" id="ARBA00022801"/>
    </source>
</evidence>